<reference evidence="1" key="1">
    <citation type="submission" date="2020-08" db="EMBL/GenBank/DDBJ databases">
        <title>Plant Genome Project.</title>
        <authorList>
            <person name="Zhang R.-G."/>
        </authorList>
    </citation>
    <scope>NUCLEOTIDE SEQUENCE</scope>
    <source>
        <strain evidence="1">WSP0</strain>
        <tissue evidence="1">Leaf</tissue>
    </source>
</reference>
<accession>A0AAV6IUB6</accession>
<dbReference type="EMBL" id="JACTNZ010000009">
    <property type="protein sequence ID" value="KAG5532361.1"/>
    <property type="molecule type" value="Genomic_DNA"/>
</dbReference>
<evidence type="ECO:0000313" key="2">
    <source>
        <dbReference type="Proteomes" id="UP000823749"/>
    </source>
</evidence>
<name>A0AAV6IUB6_9ERIC</name>
<evidence type="ECO:0000313" key="1">
    <source>
        <dbReference type="EMBL" id="KAG5532361.1"/>
    </source>
</evidence>
<organism evidence="1 2">
    <name type="scientific">Rhododendron griersonianum</name>
    <dbReference type="NCBI Taxonomy" id="479676"/>
    <lineage>
        <taxon>Eukaryota</taxon>
        <taxon>Viridiplantae</taxon>
        <taxon>Streptophyta</taxon>
        <taxon>Embryophyta</taxon>
        <taxon>Tracheophyta</taxon>
        <taxon>Spermatophyta</taxon>
        <taxon>Magnoliopsida</taxon>
        <taxon>eudicotyledons</taxon>
        <taxon>Gunneridae</taxon>
        <taxon>Pentapetalae</taxon>
        <taxon>asterids</taxon>
        <taxon>Ericales</taxon>
        <taxon>Ericaceae</taxon>
        <taxon>Ericoideae</taxon>
        <taxon>Rhodoreae</taxon>
        <taxon>Rhododendron</taxon>
    </lineage>
</organism>
<protein>
    <submittedName>
        <fullName evidence="1">Uncharacterized protein</fullName>
    </submittedName>
</protein>
<proteinExistence type="predicted"/>
<gene>
    <name evidence="1" type="ORF">RHGRI_026853</name>
</gene>
<keyword evidence="2" id="KW-1185">Reference proteome</keyword>
<sequence length="402" mass="45350">MHGPNVSDSSRRPWYVTRIPTLPEEQRLPHTAAGEDRIWALYSQLKLELCAVLRRLQETADGCRVLGQVLAETPELPLMRYLDEEIQKYMAVESAIDAEDEANASTIENEPMADGTENSTDLVQNAIMVAKKRPQTSYAQLPRETKDRRNQQRRELNCNLAEVVRAKRNERRRLTYAKKANESPESGECKKAKLNNSCTELRLGEQNSHGRVIQSISTPVLFGKQTQEIVCSTMAEKTGHAKRIRVAVEATPSGTISAYRNKASISFPRNVCTMMHNGQHDLAFADHADRHLNIQNSDTDRHDECCEQVCLQKDRGHKKTTRVVCGSEPCKNVCTEMVNTMVDTRSAYYMNSEIETEQVAIEVMQTDEYCMQSFVAGVLQEVSQSSVRCSATSIHEMGELHI</sequence>
<comment type="caution">
    <text evidence="1">The sequence shown here is derived from an EMBL/GenBank/DDBJ whole genome shotgun (WGS) entry which is preliminary data.</text>
</comment>
<dbReference type="Proteomes" id="UP000823749">
    <property type="component" value="Chromosome 9"/>
</dbReference>
<dbReference type="AlphaFoldDB" id="A0AAV6IUB6"/>